<organism evidence="1 2">
    <name type="scientific">Coprinellus micaceus</name>
    <name type="common">Glistening ink-cap mushroom</name>
    <name type="synonym">Coprinus micaceus</name>
    <dbReference type="NCBI Taxonomy" id="71717"/>
    <lineage>
        <taxon>Eukaryota</taxon>
        <taxon>Fungi</taxon>
        <taxon>Dikarya</taxon>
        <taxon>Basidiomycota</taxon>
        <taxon>Agaricomycotina</taxon>
        <taxon>Agaricomycetes</taxon>
        <taxon>Agaricomycetidae</taxon>
        <taxon>Agaricales</taxon>
        <taxon>Agaricineae</taxon>
        <taxon>Psathyrellaceae</taxon>
        <taxon>Coprinellus</taxon>
    </lineage>
</organism>
<protein>
    <submittedName>
        <fullName evidence="1">Uncharacterized protein</fullName>
    </submittedName>
</protein>
<name>A0A4Y7SIF6_COPMI</name>
<gene>
    <name evidence="1" type="ORF">FA13DRAFT_99458</name>
</gene>
<dbReference type="Proteomes" id="UP000298030">
    <property type="component" value="Unassembled WGS sequence"/>
</dbReference>
<keyword evidence="2" id="KW-1185">Reference proteome</keyword>
<sequence>MSLYIFRRTRAFLGTRIRPQEGRTSQSRYASHGDYRRCVGSAATRRGVMAQWAAGENRRPWNSLECFIAGFEQQRGSKQASVWVQRSRIPWSGVQNKRVPCDFARYGCLLCIRQRTFDFSGTKSNQGNLRRSGGSYDSGNGNWIPSVSSRSFCRLQLPHSVSSRWSQRSNLRRVSVAHSSTPH</sequence>
<dbReference type="AlphaFoldDB" id="A0A4Y7SIF6"/>
<accession>A0A4Y7SIF6</accession>
<reference evidence="1 2" key="1">
    <citation type="journal article" date="2019" name="Nat. Ecol. Evol.">
        <title>Megaphylogeny resolves global patterns of mushroom evolution.</title>
        <authorList>
            <person name="Varga T."/>
            <person name="Krizsan K."/>
            <person name="Foldi C."/>
            <person name="Dima B."/>
            <person name="Sanchez-Garcia M."/>
            <person name="Sanchez-Ramirez S."/>
            <person name="Szollosi G.J."/>
            <person name="Szarkandi J.G."/>
            <person name="Papp V."/>
            <person name="Albert L."/>
            <person name="Andreopoulos W."/>
            <person name="Angelini C."/>
            <person name="Antonin V."/>
            <person name="Barry K.W."/>
            <person name="Bougher N.L."/>
            <person name="Buchanan P."/>
            <person name="Buyck B."/>
            <person name="Bense V."/>
            <person name="Catcheside P."/>
            <person name="Chovatia M."/>
            <person name="Cooper J."/>
            <person name="Damon W."/>
            <person name="Desjardin D."/>
            <person name="Finy P."/>
            <person name="Geml J."/>
            <person name="Haridas S."/>
            <person name="Hughes K."/>
            <person name="Justo A."/>
            <person name="Karasinski D."/>
            <person name="Kautmanova I."/>
            <person name="Kiss B."/>
            <person name="Kocsube S."/>
            <person name="Kotiranta H."/>
            <person name="LaButti K.M."/>
            <person name="Lechner B.E."/>
            <person name="Liimatainen K."/>
            <person name="Lipzen A."/>
            <person name="Lukacs Z."/>
            <person name="Mihaltcheva S."/>
            <person name="Morgado L.N."/>
            <person name="Niskanen T."/>
            <person name="Noordeloos M.E."/>
            <person name="Ohm R.A."/>
            <person name="Ortiz-Santana B."/>
            <person name="Ovrebo C."/>
            <person name="Racz N."/>
            <person name="Riley R."/>
            <person name="Savchenko A."/>
            <person name="Shiryaev A."/>
            <person name="Soop K."/>
            <person name="Spirin V."/>
            <person name="Szebenyi C."/>
            <person name="Tomsovsky M."/>
            <person name="Tulloss R.E."/>
            <person name="Uehling J."/>
            <person name="Grigoriev I.V."/>
            <person name="Vagvolgyi C."/>
            <person name="Papp T."/>
            <person name="Martin F.M."/>
            <person name="Miettinen O."/>
            <person name="Hibbett D.S."/>
            <person name="Nagy L.G."/>
        </authorList>
    </citation>
    <scope>NUCLEOTIDE SEQUENCE [LARGE SCALE GENOMIC DNA]</scope>
    <source>
        <strain evidence="1 2">FP101781</strain>
    </source>
</reference>
<evidence type="ECO:0000313" key="1">
    <source>
        <dbReference type="EMBL" id="TEB21541.1"/>
    </source>
</evidence>
<evidence type="ECO:0000313" key="2">
    <source>
        <dbReference type="Proteomes" id="UP000298030"/>
    </source>
</evidence>
<comment type="caution">
    <text evidence="1">The sequence shown here is derived from an EMBL/GenBank/DDBJ whole genome shotgun (WGS) entry which is preliminary data.</text>
</comment>
<dbReference type="EMBL" id="QPFP01000108">
    <property type="protein sequence ID" value="TEB21541.1"/>
    <property type="molecule type" value="Genomic_DNA"/>
</dbReference>
<proteinExistence type="predicted"/>